<accession>A0A235BBK8</accession>
<dbReference type="Pfam" id="PF00515">
    <property type="entry name" value="TPR_1"/>
    <property type="match status" value="1"/>
</dbReference>
<protein>
    <submittedName>
        <fullName evidence="4">Uncharacterized protein</fullName>
    </submittedName>
</protein>
<gene>
    <name evidence="4" type="ORF">CHM34_01315</name>
</gene>
<sequence>MVLLQWFDQAKECLSKIEEEYPHATHPDRDRMREQFDRIRAVFEDILEEWLVLEEQFASLLQTHPDLIAEEEEVGEEFWLDEQVVRNFRQGQGYYDLRMFTEARPFFDRVVDEEPEFLLGRVYLGLSDFQEGRWDDAHRQFRLVAETAEHPRFSAFAHHMMGCVHIQQNHDSLAVRQFEKSLSHDSENRDTWFNMGACHYRMGEYGEAVPYFYHAIHLDEDDWESMLYLSYCFKKVRQWDSVLYWRIAAYEKTNSPDVIESIARDFDEAGDVKRALHWYRKLVMKDPKRISAYHGISWNLWLMKQPQEAMLWLQKGLTLAPEDRELLFTYVWYQLQQGDVQRVQRVLKQLPEEMGNHPLWLVLRSRLYTYSGEFAEAEHTAREVIRYSDPLCQSLGHFQLGRILLAKEQSAQAACHFQQAGQLSPGWTDPLFFEGLCHLAEGKVDGTRRCWEQIPLSAGKPAFGED</sequence>
<dbReference type="SUPFAM" id="SSF81901">
    <property type="entry name" value="HCP-like"/>
    <property type="match status" value="1"/>
</dbReference>
<dbReference type="Gene3D" id="1.25.40.10">
    <property type="entry name" value="Tetratricopeptide repeat domain"/>
    <property type="match status" value="2"/>
</dbReference>
<reference evidence="4 5" key="1">
    <citation type="submission" date="2017-07" db="EMBL/GenBank/DDBJ databases">
        <title>The genome sequence of Paludifilum halophilum highlights mechanisms for microbial adaptation to high salt environemnts.</title>
        <authorList>
            <person name="Belbahri L."/>
        </authorList>
    </citation>
    <scope>NUCLEOTIDE SEQUENCE [LARGE SCALE GENOMIC DNA]</scope>
    <source>
        <strain evidence="4 5">DSM 102817</strain>
    </source>
</reference>
<evidence type="ECO:0000313" key="4">
    <source>
        <dbReference type="EMBL" id="OYD09673.1"/>
    </source>
</evidence>
<name>A0A235BBK8_9BACL</name>
<dbReference type="PANTHER" id="PTHR45586">
    <property type="entry name" value="TPR REPEAT-CONTAINING PROTEIN PA4667"/>
    <property type="match status" value="1"/>
</dbReference>
<dbReference type="Pfam" id="PF13181">
    <property type="entry name" value="TPR_8"/>
    <property type="match status" value="1"/>
</dbReference>
<dbReference type="EMBL" id="NOWF01000001">
    <property type="protein sequence ID" value="OYD09673.1"/>
    <property type="molecule type" value="Genomic_DNA"/>
</dbReference>
<comment type="caution">
    <text evidence="4">The sequence shown here is derived from an EMBL/GenBank/DDBJ whole genome shotgun (WGS) entry which is preliminary data.</text>
</comment>
<dbReference type="AlphaFoldDB" id="A0A235BBK8"/>
<evidence type="ECO:0000256" key="3">
    <source>
        <dbReference type="PROSITE-ProRule" id="PRU00339"/>
    </source>
</evidence>
<dbReference type="Proteomes" id="UP000215459">
    <property type="component" value="Unassembled WGS sequence"/>
</dbReference>
<dbReference type="InterPro" id="IPR051012">
    <property type="entry name" value="CellSynth/LPSAsmb/PSIAsmb"/>
</dbReference>
<evidence type="ECO:0000256" key="2">
    <source>
        <dbReference type="ARBA" id="ARBA00022803"/>
    </source>
</evidence>
<dbReference type="PANTHER" id="PTHR45586:SF1">
    <property type="entry name" value="LIPOPOLYSACCHARIDE ASSEMBLY PROTEIN B"/>
    <property type="match status" value="1"/>
</dbReference>
<dbReference type="PROSITE" id="PS50293">
    <property type="entry name" value="TPR_REGION"/>
    <property type="match status" value="1"/>
</dbReference>
<keyword evidence="2 3" id="KW-0802">TPR repeat</keyword>
<dbReference type="InterPro" id="IPR011990">
    <property type="entry name" value="TPR-like_helical_dom_sf"/>
</dbReference>
<evidence type="ECO:0000313" key="5">
    <source>
        <dbReference type="Proteomes" id="UP000215459"/>
    </source>
</evidence>
<keyword evidence="5" id="KW-1185">Reference proteome</keyword>
<evidence type="ECO:0000256" key="1">
    <source>
        <dbReference type="ARBA" id="ARBA00022737"/>
    </source>
</evidence>
<proteinExistence type="predicted"/>
<dbReference type="SMART" id="SM00028">
    <property type="entry name" value="TPR"/>
    <property type="match status" value="6"/>
</dbReference>
<organism evidence="4 5">
    <name type="scientific">Paludifilum halophilum</name>
    <dbReference type="NCBI Taxonomy" id="1642702"/>
    <lineage>
        <taxon>Bacteria</taxon>
        <taxon>Bacillati</taxon>
        <taxon>Bacillota</taxon>
        <taxon>Bacilli</taxon>
        <taxon>Bacillales</taxon>
        <taxon>Thermoactinomycetaceae</taxon>
        <taxon>Paludifilum</taxon>
    </lineage>
</organism>
<feature type="repeat" description="TPR" evidence="3">
    <location>
        <begin position="189"/>
        <end position="222"/>
    </location>
</feature>
<keyword evidence="1" id="KW-0677">Repeat</keyword>
<dbReference type="PROSITE" id="PS50005">
    <property type="entry name" value="TPR"/>
    <property type="match status" value="1"/>
</dbReference>
<dbReference type="SUPFAM" id="SSF48452">
    <property type="entry name" value="TPR-like"/>
    <property type="match status" value="1"/>
</dbReference>
<dbReference type="InterPro" id="IPR019734">
    <property type="entry name" value="TPR_rpt"/>
</dbReference>